<name>A0A813EZ56_POLGL</name>
<gene>
    <name evidence="2" type="ORF">PGLA1383_LOCUS24147</name>
</gene>
<proteinExistence type="predicted"/>
<feature type="region of interest" description="Disordered" evidence="1">
    <location>
        <begin position="182"/>
        <end position="246"/>
    </location>
</feature>
<dbReference type="AlphaFoldDB" id="A0A813EZ56"/>
<organism evidence="2 3">
    <name type="scientific">Polarella glacialis</name>
    <name type="common">Dinoflagellate</name>
    <dbReference type="NCBI Taxonomy" id="89957"/>
    <lineage>
        <taxon>Eukaryota</taxon>
        <taxon>Sar</taxon>
        <taxon>Alveolata</taxon>
        <taxon>Dinophyceae</taxon>
        <taxon>Suessiales</taxon>
        <taxon>Suessiaceae</taxon>
        <taxon>Polarella</taxon>
    </lineage>
</organism>
<evidence type="ECO:0008006" key="4">
    <source>
        <dbReference type="Google" id="ProtNLM"/>
    </source>
</evidence>
<feature type="compositionally biased region" description="Low complexity" evidence="1">
    <location>
        <begin position="298"/>
        <end position="310"/>
    </location>
</feature>
<evidence type="ECO:0000256" key="1">
    <source>
        <dbReference type="SAM" id="MobiDB-lite"/>
    </source>
</evidence>
<feature type="non-terminal residue" evidence="2">
    <location>
        <position position="440"/>
    </location>
</feature>
<protein>
    <recommendedName>
        <fullName evidence="4">MBD domain-containing protein</fullName>
    </recommendedName>
</protein>
<dbReference type="EMBL" id="CAJNNV010018734">
    <property type="protein sequence ID" value="CAE8606160.1"/>
    <property type="molecule type" value="Genomic_DNA"/>
</dbReference>
<comment type="caution">
    <text evidence="2">The sequence shown here is derived from an EMBL/GenBank/DDBJ whole genome shotgun (WGS) entry which is preliminary data.</text>
</comment>
<feature type="region of interest" description="Disordered" evidence="1">
    <location>
        <begin position="283"/>
        <end position="406"/>
    </location>
</feature>
<accession>A0A813EZ56</accession>
<feature type="compositionally biased region" description="Basic and acidic residues" evidence="1">
    <location>
        <begin position="357"/>
        <end position="377"/>
    </location>
</feature>
<keyword evidence="3" id="KW-1185">Reference proteome</keyword>
<feature type="compositionally biased region" description="Low complexity" evidence="1">
    <location>
        <begin position="46"/>
        <end position="60"/>
    </location>
</feature>
<feature type="region of interest" description="Disordered" evidence="1">
    <location>
        <begin position="1"/>
        <end position="78"/>
    </location>
</feature>
<evidence type="ECO:0000313" key="3">
    <source>
        <dbReference type="Proteomes" id="UP000654075"/>
    </source>
</evidence>
<reference evidence="2" key="1">
    <citation type="submission" date="2021-02" db="EMBL/GenBank/DDBJ databases">
        <authorList>
            <person name="Dougan E. K."/>
            <person name="Rhodes N."/>
            <person name="Thang M."/>
            <person name="Chan C."/>
        </authorList>
    </citation>
    <scope>NUCLEOTIDE SEQUENCE</scope>
</reference>
<feature type="compositionally biased region" description="Basic and acidic residues" evidence="1">
    <location>
        <begin position="235"/>
        <end position="246"/>
    </location>
</feature>
<dbReference type="Proteomes" id="UP000654075">
    <property type="component" value="Unassembled WGS sequence"/>
</dbReference>
<evidence type="ECO:0000313" key="2">
    <source>
        <dbReference type="EMBL" id="CAE8606160.1"/>
    </source>
</evidence>
<sequence length="440" mass="46626">RGRPVASPQASDVSGPLGCGHSRRTAQRCASARTTRREEEPGADQSLASLGASSGVSSSVRGFGNNEPLLRFPQEGGSVAAKPQPVAAAVALGSTAPEAAPPPPELAWQKDPLVRALQGLYVAGNAASAQETLRLSPWSADEEALKALSRRSKEFVPALAELRKKAVDRAVLMAGQGLLKEAPLSLKEDGSDGESSALEFAVSESEGSGGEGKGKSGNRQKEPPPLVLPPGWRTEMFRKGRGKESREFVDPLGRRYRTSTLARKAIDTARVRENLAQTLKSKLQASQAKKELTAPAGSAEKALLSSASAKTKQEPLKPSEASHFIFRQVKEEEPGSPEQRGDMSVGTPVTKRSPGTCKEEEVEAKPMDIDDCVKADVDSPPPAPPSWHGQGLGSLMGSPGQGAPMDLTDELAEELLDELAEDLSKDVEIVETAKKPRLEE</sequence>